<dbReference type="InterPro" id="IPR039754">
    <property type="entry name" value="Esf1"/>
</dbReference>
<evidence type="ECO:0000313" key="9">
    <source>
        <dbReference type="Proteomes" id="UP000271241"/>
    </source>
</evidence>
<accession>A0A4V1IWE3</accession>
<dbReference type="EMBL" id="KZ992744">
    <property type="protein sequence ID" value="RKP07259.1"/>
    <property type="molecule type" value="Genomic_DNA"/>
</dbReference>
<evidence type="ECO:0000256" key="4">
    <source>
        <dbReference type="ARBA" id="ARBA00023242"/>
    </source>
</evidence>
<feature type="compositionally biased region" description="Basic and acidic residues" evidence="5">
    <location>
        <begin position="203"/>
        <end position="225"/>
    </location>
</feature>
<feature type="compositionally biased region" description="Acidic residues" evidence="5">
    <location>
        <begin position="226"/>
        <end position="237"/>
    </location>
</feature>
<dbReference type="GO" id="GO:0006364">
    <property type="term" value="P:rRNA processing"/>
    <property type="evidence" value="ECO:0007669"/>
    <property type="project" value="InterPro"/>
</dbReference>
<feature type="region of interest" description="Disordered" evidence="5">
    <location>
        <begin position="1"/>
        <end position="44"/>
    </location>
</feature>
<evidence type="ECO:0000259" key="6">
    <source>
        <dbReference type="Pfam" id="PF08159"/>
    </source>
</evidence>
<evidence type="ECO:0000259" key="7">
    <source>
        <dbReference type="Pfam" id="PF25121"/>
    </source>
</evidence>
<keyword evidence="9" id="KW-1185">Reference proteome</keyword>
<dbReference type="Pfam" id="PF25121">
    <property type="entry name" value="RRM_ESF1"/>
    <property type="match status" value="1"/>
</dbReference>
<dbReference type="AlphaFoldDB" id="A0A4V1IWE3"/>
<feature type="region of interest" description="Disordered" evidence="5">
    <location>
        <begin position="203"/>
        <end position="245"/>
    </location>
</feature>
<comment type="subcellular location">
    <subcellularLocation>
        <location evidence="1">Nucleus</location>
        <location evidence="1">Nucleolus</location>
    </subcellularLocation>
</comment>
<protein>
    <submittedName>
        <fullName evidence="8">Uncharacterized protein</fullName>
    </submittedName>
</protein>
<dbReference type="PANTHER" id="PTHR12202">
    <property type="entry name" value="ESF1 HOMOLOG"/>
    <property type="match status" value="1"/>
</dbReference>
<dbReference type="Proteomes" id="UP000271241">
    <property type="component" value="Unassembled WGS sequence"/>
</dbReference>
<sequence>MGKKPQAKSGKHAGSKPSAAASATSDPRFARATYDPRFQRGKKDAMKVQLDERFSHMMTSKEFSGKAKVDQYGRKMQSNAGARELKRYYRIRDEDAEKTEDELAAHAGNGTYDPMRGEGVASSSEDSDMDSSDENATGVEEEDEEEEEEEIPRGDSTRRIGVVNMDWDHIKAVDIFTVLSGFKPDGSTIRSVKIYPSEFGKERLEQEARDGPPRDIFKKSTRDSDASESESEEDVTEDNFLKGDDGEEFDQEALRKYQLDRLRYYFAVVECDTAATAHAIYNLCDGVEVEATSNFFDLRFIPDDMEFDDEPCDVATSQSQAHRKLEFTTQALQHSSVKLTWDEDDPERMKVTRQKFDKNALEDMDFKAYLASSSDESGAEEDVNALRQRYKTLLSNAEAEADEDKAPEGDMEITFTPGLSEAATEMLENRNKEREETLTSEERAERERSRAELELLVMDSKDDRNHFDMKKIIKQEKRKGKKQRYKSKGDVDENEDIQDNFEINVKDPRFAALHDSHHFAIDPTNPRFNKTKAMTKLIEERQRRNYATANARDEATETDASAVCS</sequence>
<dbReference type="InterPro" id="IPR012580">
    <property type="entry name" value="NUC153"/>
</dbReference>
<proteinExistence type="inferred from homology"/>
<feature type="region of interest" description="Disordered" evidence="5">
    <location>
        <begin position="93"/>
        <end position="160"/>
    </location>
</feature>
<dbReference type="OrthoDB" id="431825at2759"/>
<evidence type="ECO:0000256" key="3">
    <source>
        <dbReference type="ARBA" id="ARBA00023054"/>
    </source>
</evidence>
<comment type="similarity">
    <text evidence="2">Belongs to the ESF1 family.</text>
</comment>
<dbReference type="GO" id="GO:0005730">
    <property type="term" value="C:nucleolus"/>
    <property type="evidence" value="ECO:0007669"/>
    <property type="project" value="UniProtKB-SubCell"/>
</dbReference>
<keyword evidence="3" id="KW-0175">Coiled coil</keyword>
<evidence type="ECO:0000256" key="2">
    <source>
        <dbReference type="ARBA" id="ARBA00009087"/>
    </source>
</evidence>
<name>A0A4V1IWE3_9FUNG</name>
<gene>
    <name evidence="8" type="ORF">THASP1DRAFT_17326</name>
</gene>
<evidence type="ECO:0000256" key="1">
    <source>
        <dbReference type="ARBA" id="ARBA00004604"/>
    </source>
</evidence>
<evidence type="ECO:0000313" key="8">
    <source>
        <dbReference type="EMBL" id="RKP07259.1"/>
    </source>
</evidence>
<feature type="domain" description="ESF1 RRM" evidence="7">
    <location>
        <begin position="157"/>
        <end position="316"/>
    </location>
</feature>
<reference evidence="9" key="1">
    <citation type="journal article" date="2018" name="Nat. Microbiol.">
        <title>Leveraging single-cell genomics to expand the fungal tree of life.</title>
        <authorList>
            <person name="Ahrendt S.R."/>
            <person name="Quandt C.A."/>
            <person name="Ciobanu D."/>
            <person name="Clum A."/>
            <person name="Salamov A."/>
            <person name="Andreopoulos B."/>
            <person name="Cheng J.F."/>
            <person name="Woyke T."/>
            <person name="Pelin A."/>
            <person name="Henrissat B."/>
            <person name="Reynolds N.K."/>
            <person name="Benny G.L."/>
            <person name="Smith M.E."/>
            <person name="James T.Y."/>
            <person name="Grigoriev I.V."/>
        </authorList>
    </citation>
    <scope>NUCLEOTIDE SEQUENCE [LARGE SCALE GENOMIC DNA]</scope>
    <source>
        <strain evidence="9">RSA 1356</strain>
    </source>
</reference>
<feature type="region of interest" description="Disordered" evidence="5">
    <location>
        <begin position="540"/>
        <end position="565"/>
    </location>
</feature>
<dbReference type="PANTHER" id="PTHR12202:SF0">
    <property type="entry name" value="ESF1 HOMOLOG"/>
    <property type="match status" value="1"/>
</dbReference>
<dbReference type="Pfam" id="PF08159">
    <property type="entry name" value="NUC153"/>
    <property type="match status" value="1"/>
</dbReference>
<feature type="domain" description="NUC153" evidence="6">
    <location>
        <begin position="507"/>
        <end position="535"/>
    </location>
</feature>
<feature type="region of interest" description="Disordered" evidence="5">
    <location>
        <begin position="427"/>
        <end position="449"/>
    </location>
</feature>
<evidence type="ECO:0000256" key="5">
    <source>
        <dbReference type="SAM" id="MobiDB-lite"/>
    </source>
</evidence>
<feature type="compositionally biased region" description="Basic residues" evidence="5">
    <location>
        <begin position="1"/>
        <end position="14"/>
    </location>
</feature>
<dbReference type="STRING" id="78915.A0A4V1IWE3"/>
<dbReference type="InterPro" id="IPR056750">
    <property type="entry name" value="RRM_ESF1"/>
</dbReference>
<dbReference type="GO" id="GO:0003723">
    <property type="term" value="F:RNA binding"/>
    <property type="evidence" value="ECO:0007669"/>
    <property type="project" value="TreeGrafter"/>
</dbReference>
<organism evidence="8 9">
    <name type="scientific">Thamnocephalis sphaerospora</name>
    <dbReference type="NCBI Taxonomy" id="78915"/>
    <lineage>
        <taxon>Eukaryota</taxon>
        <taxon>Fungi</taxon>
        <taxon>Fungi incertae sedis</taxon>
        <taxon>Zoopagomycota</taxon>
        <taxon>Zoopagomycotina</taxon>
        <taxon>Zoopagomycetes</taxon>
        <taxon>Zoopagales</taxon>
        <taxon>Sigmoideomycetaceae</taxon>
        <taxon>Thamnocephalis</taxon>
    </lineage>
</organism>
<keyword evidence="4" id="KW-0539">Nucleus</keyword>
<feature type="compositionally biased region" description="Acidic residues" evidence="5">
    <location>
        <begin position="125"/>
        <end position="150"/>
    </location>
</feature>